<reference evidence="2" key="1">
    <citation type="journal article" date="2005" name="Nature">
        <title>The map-based sequence of the rice genome.</title>
        <authorList>
            <consortium name="International rice genome sequencing project (IRGSP)"/>
            <person name="Matsumoto T."/>
            <person name="Wu J."/>
            <person name="Kanamori H."/>
            <person name="Katayose Y."/>
            <person name="Fujisawa M."/>
            <person name="Namiki N."/>
            <person name="Mizuno H."/>
            <person name="Yamamoto K."/>
            <person name="Antonio B.A."/>
            <person name="Baba T."/>
            <person name="Sakata K."/>
            <person name="Nagamura Y."/>
            <person name="Aoki H."/>
            <person name="Arikawa K."/>
            <person name="Arita K."/>
            <person name="Bito T."/>
            <person name="Chiden Y."/>
            <person name="Fujitsuka N."/>
            <person name="Fukunaka R."/>
            <person name="Hamada M."/>
            <person name="Harada C."/>
            <person name="Hayashi A."/>
            <person name="Hijishita S."/>
            <person name="Honda M."/>
            <person name="Hosokawa S."/>
            <person name="Ichikawa Y."/>
            <person name="Idonuma A."/>
            <person name="Iijima M."/>
            <person name="Ikeda M."/>
            <person name="Ikeno M."/>
            <person name="Ito K."/>
            <person name="Ito S."/>
            <person name="Ito T."/>
            <person name="Ito Y."/>
            <person name="Ito Y."/>
            <person name="Iwabuchi A."/>
            <person name="Kamiya K."/>
            <person name="Karasawa W."/>
            <person name="Kurita K."/>
            <person name="Katagiri S."/>
            <person name="Kikuta A."/>
            <person name="Kobayashi H."/>
            <person name="Kobayashi N."/>
            <person name="Machita K."/>
            <person name="Maehara T."/>
            <person name="Masukawa M."/>
            <person name="Mizubayashi T."/>
            <person name="Mukai Y."/>
            <person name="Nagasaki H."/>
            <person name="Nagata Y."/>
            <person name="Naito S."/>
            <person name="Nakashima M."/>
            <person name="Nakama Y."/>
            <person name="Nakamichi Y."/>
            <person name="Nakamura M."/>
            <person name="Meguro A."/>
            <person name="Negishi M."/>
            <person name="Ohta I."/>
            <person name="Ohta T."/>
            <person name="Okamoto M."/>
            <person name="Ono N."/>
            <person name="Saji S."/>
            <person name="Sakaguchi M."/>
            <person name="Sakai K."/>
            <person name="Shibata M."/>
            <person name="Shimokawa T."/>
            <person name="Song J."/>
            <person name="Takazaki Y."/>
            <person name="Terasawa K."/>
            <person name="Tsugane M."/>
            <person name="Tsuji K."/>
            <person name="Ueda S."/>
            <person name="Waki K."/>
            <person name="Yamagata H."/>
            <person name="Yamamoto M."/>
            <person name="Yamamoto S."/>
            <person name="Yamane H."/>
            <person name="Yoshiki S."/>
            <person name="Yoshihara R."/>
            <person name="Yukawa K."/>
            <person name="Zhong H."/>
            <person name="Yano M."/>
            <person name="Yuan Q."/>
            <person name="Ouyang S."/>
            <person name="Liu J."/>
            <person name="Jones K.M."/>
            <person name="Gansberger K."/>
            <person name="Moffat K."/>
            <person name="Hill J."/>
            <person name="Bera J."/>
            <person name="Fadrosh D."/>
            <person name="Jin S."/>
            <person name="Johri S."/>
            <person name="Kim M."/>
            <person name="Overton L."/>
            <person name="Reardon M."/>
            <person name="Tsitrin T."/>
            <person name="Vuong H."/>
            <person name="Weaver B."/>
            <person name="Ciecko A."/>
            <person name="Tallon L."/>
            <person name="Jackson J."/>
            <person name="Pai G."/>
            <person name="Aken S.V."/>
            <person name="Utterback T."/>
            <person name="Reidmuller S."/>
            <person name="Feldblyum T."/>
            <person name="Hsiao J."/>
            <person name="Zismann V."/>
            <person name="Iobst S."/>
            <person name="de Vazeille A.R."/>
            <person name="Buell C.R."/>
            <person name="Ying K."/>
            <person name="Li Y."/>
            <person name="Lu T."/>
            <person name="Huang Y."/>
            <person name="Zhao Q."/>
            <person name="Feng Q."/>
            <person name="Zhang L."/>
            <person name="Zhu J."/>
            <person name="Weng Q."/>
            <person name="Mu J."/>
            <person name="Lu Y."/>
            <person name="Fan D."/>
            <person name="Liu Y."/>
            <person name="Guan J."/>
            <person name="Zhang Y."/>
            <person name="Yu S."/>
            <person name="Liu X."/>
            <person name="Zhang Y."/>
            <person name="Hong G."/>
            <person name="Han B."/>
            <person name="Choisne N."/>
            <person name="Demange N."/>
            <person name="Orjeda G."/>
            <person name="Samain S."/>
            <person name="Cattolico L."/>
            <person name="Pelletier E."/>
            <person name="Couloux A."/>
            <person name="Segurens B."/>
            <person name="Wincker P."/>
            <person name="D'Hont A."/>
            <person name="Scarpelli C."/>
            <person name="Weissenbach J."/>
            <person name="Salanoubat M."/>
            <person name="Quetier F."/>
            <person name="Yu Y."/>
            <person name="Kim H.R."/>
            <person name="Rambo T."/>
            <person name="Currie J."/>
            <person name="Collura K."/>
            <person name="Luo M."/>
            <person name="Yang T."/>
            <person name="Ammiraju J.S.S."/>
            <person name="Engler F."/>
            <person name="Soderlund C."/>
            <person name="Wing R.A."/>
            <person name="Palmer L.E."/>
            <person name="de la Bastide M."/>
            <person name="Spiegel L."/>
            <person name="Nascimento L."/>
            <person name="Zutavern T."/>
            <person name="O'Shaughnessy A."/>
            <person name="Dike S."/>
            <person name="Dedhia N."/>
            <person name="Preston R."/>
            <person name="Balija V."/>
            <person name="McCombie W.R."/>
            <person name="Chow T."/>
            <person name="Chen H."/>
            <person name="Chung M."/>
            <person name="Chen C."/>
            <person name="Shaw J."/>
            <person name="Wu H."/>
            <person name="Hsiao K."/>
            <person name="Chao Y."/>
            <person name="Chu M."/>
            <person name="Cheng C."/>
            <person name="Hour A."/>
            <person name="Lee P."/>
            <person name="Lin S."/>
            <person name="Lin Y."/>
            <person name="Liou J."/>
            <person name="Liu S."/>
            <person name="Hsing Y."/>
            <person name="Raghuvanshi S."/>
            <person name="Mohanty A."/>
            <person name="Bharti A.K."/>
            <person name="Gaur A."/>
            <person name="Gupta V."/>
            <person name="Kumar D."/>
            <person name="Ravi V."/>
            <person name="Vij S."/>
            <person name="Kapur A."/>
            <person name="Khurana P."/>
            <person name="Khurana P."/>
            <person name="Khurana J.P."/>
            <person name="Tyagi A.K."/>
            <person name="Gaikwad K."/>
            <person name="Singh A."/>
            <person name="Dalal V."/>
            <person name="Srivastava S."/>
            <person name="Dixit A."/>
            <person name="Pal A.K."/>
            <person name="Ghazi I.A."/>
            <person name="Yadav M."/>
            <person name="Pandit A."/>
            <person name="Bhargava A."/>
            <person name="Sureshbabu K."/>
            <person name="Batra K."/>
            <person name="Sharma T.R."/>
            <person name="Mohapatra T."/>
            <person name="Singh N.K."/>
            <person name="Messing J."/>
            <person name="Nelson A.B."/>
            <person name="Fuks G."/>
            <person name="Kavchok S."/>
            <person name="Keizer G."/>
            <person name="Linton E."/>
            <person name="Llaca V."/>
            <person name="Song R."/>
            <person name="Tanyolac B."/>
            <person name="Young S."/>
            <person name="Ho-Il K."/>
            <person name="Hahn J.H."/>
            <person name="Sangsakoo G."/>
            <person name="Vanavichit A."/>
            <person name="de Mattos Luiz.A.T."/>
            <person name="Zimmer P.D."/>
            <person name="Malone G."/>
            <person name="Dellagostin O."/>
            <person name="de Oliveira A.C."/>
            <person name="Bevan M."/>
            <person name="Bancroft I."/>
            <person name="Minx P."/>
            <person name="Cordum H."/>
            <person name="Wilson R."/>
            <person name="Cheng Z."/>
            <person name="Jin W."/>
            <person name="Jiang J."/>
            <person name="Leong S.A."/>
            <person name="Iwama H."/>
            <person name="Gojobori T."/>
            <person name="Itoh T."/>
            <person name="Niimura Y."/>
            <person name="Fujii Y."/>
            <person name="Habara T."/>
            <person name="Sakai H."/>
            <person name="Sato Y."/>
            <person name="Wilson G."/>
            <person name="Kumar K."/>
            <person name="McCouch S."/>
            <person name="Juretic N."/>
            <person name="Hoen D."/>
            <person name="Wright S."/>
            <person name="Bruskiewich R."/>
            <person name="Bureau T."/>
            <person name="Miyao A."/>
            <person name="Hirochika H."/>
            <person name="Nishikawa T."/>
            <person name="Kadowaki K."/>
            <person name="Sugiura M."/>
            <person name="Burr B."/>
            <person name="Sasaki T."/>
        </authorList>
    </citation>
    <scope>NUCLEOTIDE SEQUENCE [LARGE SCALE GENOMIC DNA]</scope>
    <source>
        <strain evidence="2">cv. Nipponbare</strain>
    </source>
</reference>
<reference evidence="2" key="2">
    <citation type="journal article" date="2008" name="Nucleic Acids Res.">
        <title>The rice annotation project database (RAP-DB): 2008 update.</title>
        <authorList>
            <consortium name="The rice annotation project (RAP)"/>
        </authorList>
    </citation>
    <scope>GENOME REANNOTATION</scope>
    <source>
        <strain evidence="2">cv. Nipponbare</strain>
    </source>
</reference>
<sequence length="117" mass="13044">MYAEFNTPSTSSTWHRDCHYLHQIKVQIESFLTPHVSVFPCNYYDLASMSLHDNNDHASLLVSHSTISNGSQQPSPTPQRLMLTGCFRGGSSTAVTGGNHKGLRRNDLFIVVSLHNK</sequence>
<evidence type="ECO:0000313" key="1">
    <source>
        <dbReference type="EMBL" id="BAD22087.1"/>
    </source>
</evidence>
<evidence type="ECO:0000313" key="2">
    <source>
        <dbReference type="Proteomes" id="UP000000763"/>
    </source>
</evidence>
<dbReference type="EMBL" id="AP005317">
    <property type="protein sequence ID" value="BAD22087.1"/>
    <property type="molecule type" value="Genomic_DNA"/>
</dbReference>
<organism evidence="1 2">
    <name type="scientific">Oryza sativa subsp. japonica</name>
    <name type="common">Rice</name>
    <dbReference type="NCBI Taxonomy" id="39947"/>
    <lineage>
        <taxon>Eukaryota</taxon>
        <taxon>Viridiplantae</taxon>
        <taxon>Streptophyta</taxon>
        <taxon>Embryophyta</taxon>
        <taxon>Tracheophyta</taxon>
        <taxon>Spermatophyta</taxon>
        <taxon>Magnoliopsida</taxon>
        <taxon>Liliopsida</taxon>
        <taxon>Poales</taxon>
        <taxon>Poaceae</taxon>
        <taxon>BOP clade</taxon>
        <taxon>Oryzoideae</taxon>
        <taxon>Oryzeae</taxon>
        <taxon>Oryzinae</taxon>
        <taxon>Oryza</taxon>
        <taxon>Oryza sativa</taxon>
    </lineage>
</organism>
<dbReference type="AlphaFoldDB" id="A0A0P0VJ62"/>
<dbReference type="Proteomes" id="UP000000763">
    <property type="component" value="Chromosome 2"/>
</dbReference>
<name>A0A0P0VJ62_ORYSJ</name>
<protein>
    <submittedName>
        <fullName evidence="1">Uncharacterized protein</fullName>
    </submittedName>
</protein>
<gene>
    <name evidence="1" type="primary">P0579G08.28</name>
</gene>
<accession>A0A0P0VJ62</accession>
<proteinExistence type="predicted"/>